<protein>
    <submittedName>
        <fullName evidence="2">Uncharacterized protein</fullName>
    </submittedName>
</protein>
<feature type="compositionally biased region" description="Basic and acidic residues" evidence="1">
    <location>
        <begin position="277"/>
        <end position="287"/>
    </location>
</feature>
<feature type="compositionally biased region" description="Basic and acidic residues" evidence="1">
    <location>
        <begin position="229"/>
        <end position="251"/>
    </location>
</feature>
<keyword evidence="3" id="KW-1185">Reference proteome</keyword>
<organism evidence="2 3">
    <name type="scientific">Kwoniella shivajii</name>
    <dbReference type="NCBI Taxonomy" id="564305"/>
    <lineage>
        <taxon>Eukaryota</taxon>
        <taxon>Fungi</taxon>
        <taxon>Dikarya</taxon>
        <taxon>Basidiomycota</taxon>
        <taxon>Agaricomycotina</taxon>
        <taxon>Tremellomycetes</taxon>
        <taxon>Tremellales</taxon>
        <taxon>Cryptococcaceae</taxon>
        <taxon>Kwoniella</taxon>
    </lineage>
</organism>
<dbReference type="Proteomes" id="UP001329825">
    <property type="component" value="Chromosome 2"/>
</dbReference>
<feature type="region of interest" description="Disordered" evidence="1">
    <location>
        <begin position="1"/>
        <end position="115"/>
    </location>
</feature>
<feature type="compositionally biased region" description="Low complexity" evidence="1">
    <location>
        <begin position="58"/>
        <end position="97"/>
    </location>
</feature>
<feature type="compositionally biased region" description="Acidic residues" evidence="1">
    <location>
        <begin position="267"/>
        <end position="276"/>
    </location>
</feature>
<accession>A0ABZ1CSL0</accession>
<evidence type="ECO:0000313" key="2">
    <source>
        <dbReference type="EMBL" id="WRT64748.1"/>
    </source>
</evidence>
<feature type="region of interest" description="Disordered" evidence="1">
    <location>
        <begin position="141"/>
        <end position="163"/>
    </location>
</feature>
<name>A0ABZ1CSL0_9TREE</name>
<reference evidence="2 3" key="1">
    <citation type="submission" date="2024-01" db="EMBL/GenBank/DDBJ databases">
        <title>Comparative genomics of Cryptococcus and Kwoniella reveals pathogenesis evolution and contrasting modes of karyotype evolution via chromosome fusion or intercentromeric recombination.</title>
        <authorList>
            <person name="Coelho M.A."/>
            <person name="David-Palma M."/>
            <person name="Shea T."/>
            <person name="Bowers K."/>
            <person name="McGinley-Smith S."/>
            <person name="Mohammad A.W."/>
            <person name="Gnirke A."/>
            <person name="Yurkov A.M."/>
            <person name="Nowrousian M."/>
            <person name="Sun S."/>
            <person name="Cuomo C.A."/>
            <person name="Heitman J."/>
        </authorList>
    </citation>
    <scope>NUCLEOTIDE SEQUENCE [LARGE SCALE GENOMIC DNA]</scope>
    <source>
        <strain evidence="2">CBS 11374</strain>
    </source>
</reference>
<evidence type="ECO:0000313" key="3">
    <source>
        <dbReference type="Proteomes" id="UP001329825"/>
    </source>
</evidence>
<feature type="region of interest" description="Disordered" evidence="1">
    <location>
        <begin position="304"/>
        <end position="324"/>
    </location>
</feature>
<dbReference type="GeneID" id="87953813"/>
<feature type="region of interest" description="Disordered" evidence="1">
    <location>
        <begin position="229"/>
        <end position="288"/>
    </location>
</feature>
<sequence>MILALSPYTMTTPRSSSPLNPNSHVSSSSPLSSPTPSSSASFSSSHTITRGYQAFQLPSYRSSTSSPNSSSPSSRQTRYTRPSKRSSTSLPPSSSSTGNDLFSEGTTPMEGLMWREKFTRRVEEREKRKINRNKELDKRRGMEKRLNFDQQQEEEEFDRKAQEDDEEIFRRLVVLQRKKSKHAAMVSHELETGGSDPTLPEFWEDELDNLSKQEKELLSRLEGLRDRDTHQHFQSRIDQDHQHQPAMDHHTSSPSSMNWRDNRNEIDEYDEQEEWEKEATLAEQVERDSEEIEFADHVEQSYLAGEQVDQGLENTNTNTDTDTGMEMEMDINMEVDWEAFDSMDIE</sequence>
<feature type="compositionally biased region" description="Low complexity" evidence="1">
    <location>
        <begin position="15"/>
        <end position="45"/>
    </location>
</feature>
<gene>
    <name evidence="2" type="ORF">IL334_001682</name>
</gene>
<dbReference type="RefSeq" id="XP_062789488.1">
    <property type="nucleotide sequence ID" value="XM_062933437.1"/>
</dbReference>
<evidence type="ECO:0000256" key="1">
    <source>
        <dbReference type="SAM" id="MobiDB-lite"/>
    </source>
</evidence>
<feature type="compositionally biased region" description="Low complexity" evidence="1">
    <location>
        <begin position="313"/>
        <end position="322"/>
    </location>
</feature>
<dbReference type="EMBL" id="CP141882">
    <property type="protein sequence ID" value="WRT64748.1"/>
    <property type="molecule type" value="Genomic_DNA"/>
</dbReference>
<proteinExistence type="predicted"/>